<evidence type="ECO:0000313" key="1">
    <source>
        <dbReference type="EMBL" id="CAE0134735.1"/>
    </source>
</evidence>
<reference evidence="2" key="1">
    <citation type="submission" date="2021-01" db="EMBL/GenBank/DDBJ databases">
        <authorList>
            <person name="Corre E."/>
            <person name="Pelletier E."/>
            <person name="Niang G."/>
            <person name="Scheremetjew M."/>
            <person name="Finn R."/>
            <person name="Kale V."/>
            <person name="Holt S."/>
            <person name="Cochrane G."/>
            <person name="Meng A."/>
            <person name="Brown T."/>
            <person name="Cohen L."/>
        </authorList>
    </citation>
    <scope>NUCLEOTIDE SEQUENCE</scope>
    <source>
        <strain evidence="2">CCMP281</strain>
    </source>
</reference>
<dbReference type="EMBL" id="HBHX01055078">
    <property type="protein sequence ID" value="CAE0134738.1"/>
    <property type="molecule type" value="Transcribed_RNA"/>
</dbReference>
<accession>A0A6T9KYT8</accession>
<organism evidence="2">
    <name type="scientific">Haptolina ericina</name>
    <dbReference type="NCBI Taxonomy" id="156174"/>
    <lineage>
        <taxon>Eukaryota</taxon>
        <taxon>Haptista</taxon>
        <taxon>Haptophyta</taxon>
        <taxon>Prymnesiophyceae</taxon>
        <taxon>Prymnesiales</taxon>
        <taxon>Prymnesiaceae</taxon>
        <taxon>Haptolina</taxon>
    </lineage>
</organism>
<proteinExistence type="predicted"/>
<protein>
    <recommendedName>
        <fullName evidence="3">Sulfotransferase domain-containing protein</fullName>
    </recommendedName>
</protein>
<dbReference type="SUPFAM" id="SSF52540">
    <property type="entry name" value="P-loop containing nucleoside triphosphate hydrolases"/>
    <property type="match status" value="1"/>
</dbReference>
<evidence type="ECO:0008006" key="3">
    <source>
        <dbReference type="Google" id="ProtNLM"/>
    </source>
</evidence>
<dbReference type="Gene3D" id="3.40.50.300">
    <property type="entry name" value="P-loop containing nucleotide triphosphate hydrolases"/>
    <property type="match status" value="1"/>
</dbReference>
<evidence type="ECO:0000313" key="2">
    <source>
        <dbReference type="EMBL" id="CAE0134738.1"/>
    </source>
</evidence>
<sequence>MVLSHPPICSNVCGRLPQRIEMQTWHKSGTFLALELARAISKACDYIFMSGWGPEAYARALETPCSVTVHTSAEGWSSIRGRVQGPHAGMLHGRTAMAGRRMPYMSASSTQLHFVREPFELAASFYLFHLAGNECTKEYATFCNQLQHESLQAGVLRTAQHLLYAELPNMIREYRALQGKPNALTLRLEDWDNAFSATLDSMLRFLSVNTSSAAGTSLRLKALHADMHGGSVMSPHTTHTNLSRDVEFKIYKTLLMNHQICRALANYTYALGYSHSLQAVMARCP</sequence>
<dbReference type="AlphaFoldDB" id="A0A6T9KYT8"/>
<dbReference type="EMBL" id="HBHX01055076">
    <property type="protein sequence ID" value="CAE0134735.1"/>
    <property type="molecule type" value="Transcribed_RNA"/>
</dbReference>
<name>A0A6T9KYT8_9EUKA</name>
<dbReference type="InterPro" id="IPR027417">
    <property type="entry name" value="P-loop_NTPase"/>
</dbReference>
<gene>
    <name evidence="1" type="ORF">HERI1096_LOCUS30341</name>
    <name evidence="2" type="ORF">HERI1096_LOCUS30343</name>
</gene>